<protein>
    <recommendedName>
        <fullName evidence="12">UDP-N-acetylmuramyl-tripeptide synthetase</fullName>
        <ecNumber evidence="12">6.3.2.-</ecNumber>
    </recommendedName>
    <alternativeName>
        <fullName evidence="12">UDP-MurNAc-tripeptide synthetase</fullName>
    </alternativeName>
</protein>
<feature type="domain" description="Mur ligase central" evidence="16">
    <location>
        <begin position="115"/>
        <end position="317"/>
    </location>
</feature>
<dbReference type="SUPFAM" id="SSF63418">
    <property type="entry name" value="MurE/MurF N-terminal domain"/>
    <property type="match status" value="1"/>
</dbReference>
<dbReference type="Gene3D" id="3.40.1190.10">
    <property type="entry name" value="Mur-like, catalytic domain"/>
    <property type="match status" value="1"/>
</dbReference>
<feature type="modified residue" description="N6-carboxylysine" evidence="12">
    <location>
        <position position="229"/>
    </location>
</feature>
<dbReference type="OrthoDB" id="9800958at2"/>
<dbReference type="Gene3D" id="3.90.190.20">
    <property type="entry name" value="Mur ligase, C-terminal domain"/>
    <property type="match status" value="1"/>
</dbReference>
<keyword evidence="9 12" id="KW-0573">Peptidoglycan synthesis</keyword>
<evidence type="ECO:0000259" key="16">
    <source>
        <dbReference type="Pfam" id="PF08245"/>
    </source>
</evidence>
<feature type="domain" description="Mur ligase N-terminal catalytic" evidence="14">
    <location>
        <begin position="23"/>
        <end position="103"/>
    </location>
</feature>
<dbReference type="RefSeq" id="WP_029285710.1">
    <property type="nucleotide sequence ID" value="NZ_JNVC02000002.1"/>
</dbReference>
<comment type="pathway">
    <text evidence="1 12 13">Cell wall biogenesis; peptidoglycan biosynthesis.</text>
</comment>
<dbReference type="Pfam" id="PF02875">
    <property type="entry name" value="Mur_ligase_C"/>
    <property type="match status" value="1"/>
</dbReference>
<feature type="binding site" evidence="12">
    <location>
        <begin position="117"/>
        <end position="123"/>
    </location>
    <ligand>
        <name>ATP</name>
        <dbReference type="ChEBI" id="CHEBI:30616"/>
    </ligand>
</feature>
<dbReference type="GO" id="GO:0000287">
    <property type="term" value="F:magnesium ion binding"/>
    <property type="evidence" value="ECO:0007669"/>
    <property type="project" value="UniProtKB-UniRule"/>
</dbReference>
<dbReference type="GO" id="GO:0004326">
    <property type="term" value="F:tetrahydrofolylpolyglutamate synthase activity"/>
    <property type="evidence" value="ECO:0007669"/>
    <property type="project" value="InterPro"/>
</dbReference>
<sequence length="504" mass="55213">MNIQFNDLENVAFKQIFGQASQEITSLSFHSKQVKPGGLFFSIVGGEHDGHQYIDEAISRGASAVVGTSHEKLESLSKHYPEHTFLLADNVRETMAQFAKMFYGCSDEKLKTVGVTGTNGKTTVAAYVRSLLTLLGLPAGSVGTTGIWASTHKLSYKKSTPTTPESTDLHQIFHDLLELGDKAAVMEVSSIATDQKRVHGMEFDTAILTNFSEEHLEYHKTMEHYKKCKLALFEQSKTAVINIDDMEMGADLAETFQGRKITYSLVPGSGADLCAEDISFSDVGSSFTLIYKGQRHHAAVPVFGTYNIANALSAIGTALLFGYKITNILQVLPMLESPEGRFQVITGPDNKKIILDYAHTPVALTRLVEEVKKMKYNRLIVMIAGIGIRDFNKMPKMAAAIEGHADEVIVTVDHPGHHDPQIIIDQVMKGFTEPKSPNIKAALTRKEGVMASLAAGAPDDIILLTSGCINGAQIVKGMEIPHSDEEIIQSHYDSYSEVRHELEA</sequence>
<evidence type="ECO:0000259" key="15">
    <source>
        <dbReference type="Pfam" id="PF02875"/>
    </source>
</evidence>
<dbReference type="InterPro" id="IPR000713">
    <property type="entry name" value="Mur_ligase_N"/>
</dbReference>
<keyword evidence="6 12" id="KW-0547">Nucleotide-binding</keyword>
<keyword evidence="3 12" id="KW-0963">Cytoplasm</keyword>
<organism evidence="17 18">
    <name type="scientific">Metabacillus indicus</name>
    <name type="common">Bacillus indicus</name>
    <dbReference type="NCBI Taxonomy" id="246786"/>
    <lineage>
        <taxon>Bacteria</taxon>
        <taxon>Bacillati</taxon>
        <taxon>Bacillota</taxon>
        <taxon>Bacilli</taxon>
        <taxon>Bacillales</taxon>
        <taxon>Bacillaceae</taxon>
        <taxon>Metabacillus</taxon>
    </lineage>
</organism>
<keyword evidence="10 12" id="KW-0131">Cell cycle</keyword>
<evidence type="ECO:0000256" key="11">
    <source>
        <dbReference type="ARBA" id="ARBA00023316"/>
    </source>
</evidence>
<dbReference type="InterPro" id="IPR036565">
    <property type="entry name" value="Mur-like_cat_sf"/>
</dbReference>
<feature type="binding site" evidence="12">
    <location>
        <position position="31"/>
    </location>
    <ligand>
        <name>UDP-N-acetyl-alpha-D-muramoyl-L-alanyl-D-glutamate</name>
        <dbReference type="ChEBI" id="CHEBI:83900"/>
    </ligand>
</feature>
<dbReference type="Gene3D" id="3.40.1390.10">
    <property type="entry name" value="MurE/MurF, N-terminal domain"/>
    <property type="match status" value="1"/>
</dbReference>
<evidence type="ECO:0000256" key="4">
    <source>
        <dbReference type="ARBA" id="ARBA00022598"/>
    </source>
</evidence>
<dbReference type="SUPFAM" id="SSF53244">
    <property type="entry name" value="MurD-like peptide ligases, peptide-binding domain"/>
    <property type="match status" value="1"/>
</dbReference>
<comment type="caution">
    <text evidence="17">The sequence shown here is derived from an EMBL/GenBank/DDBJ whole genome shotgun (WGS) entry which is preliminary data.</text>
</comment>
<feature type="binding site" evidence="12">
    <location>
        <begin position="162"/>
        <end position="163"/>
    </location>
    <ligand>
        <name>UDP-N-acetyl-alpha-D-muramoyl-L-alanyl-D-glutamate</name>
        <dbReference type="ChEBI" id="CHEBI:83900"/>
    </ligand>
</feature>
<name>A0A084H155_METID</name>
<comment type="subcellular location">
    <subcellularLocation>
        <location evidence="12 13">Cytoplasm</location>
    </subcellularLocation>
</comment>
<evidence type="ECO:0000313" key="17">
    <source>
        <dbReference type="EMBL" id="KEZ53317.1"/>
    </source>
</evidence>
<keyword evidence="8 12" id="KW-0133">Cell shape</keyword>
<dbReference type="NCBIfam" id="TIGR01085">
    <property type="entry name" value="murE"/>
    <property type="match status" value="1"/>
</dbReference>
<comment type="caution">
    <text evidence="12">Lacks conserved residue(s) required for the propagation of feature annotation.</text>
</comment>
<evidence type="ECO:0000256" key="12">
    <source>
        <dbReference type="HAMAP-Rule" id="MF_00208"/>
    </source>
</evidence>
<dbReference type="EMBL" id="JNVC02000002">
    <property type="protein sequence ID" value="KEZ53317.1"/>
    <property type="molecule type" value="Genomic_DNA"/>
</dbReference>
<dbReference type="GO" id="GO:0071555">
    <property type="term" value="P:cell wall organization"/>
    <property type="evidence" value="ECO:0007669"/>
    <property type="project" value="UniProtKB-KW"/>
</dbReference>
<feature type="binding site" evidence="12">
    <location>
        <position position="197"/>
    </location>
    <ligand>
        <name>UDP-N-acetyl-alpha-D-muramoyl-L-alanyl-D-glutamate</name>
        <dbReference type="ChEBI" id="CHEBI:83900"/>
    </ligand>
</feature>
<evidence type="ECO:0000256" key="3">
    <source>
        <dbReference type="ARBA" id="ARBA00022490"/>
    </source>
</evidence>
<evidence type="ECO:0000313" key="18">
    <source>
        <dbReference type="Proteomes" id="UP000028549"/>
    </source>
</evidence>
<dbReference type="NCBIfam" id="NF001126">
    <property type="entry name" value="PRK00139.1-4"/>
    <property type="match status" value="1"/>
</dbReference>
<dbReference type="HAMAP" id="MF_00208">
    <property type="entry name" value="MurE"/>
    <property type="match status" value="1"/>
</dbReference>
<keyword evidence="12" id="KW-0460">Magnesium</keyword>
<dbReference type="GO" id="GO:0005524">
    <property type="term" value="F:ATP binding"/>
    <property type="evidence" value="ECO:0007669"/>
    <property type="project" value="UniProtKB-UniRule"/>
</dbReference>
<keyword evidence="7 12" id="KW-0067">ATP-binding</keyword>
<dbReference type="PANTHER" id="PTHR23135">
    <property type="entry name" value="MUR LIGASE FAMILY MEMBER"/>
    <property type="match status" value="1"/>
</dbReference>
<evidence type="ECO:0000259" key="14">
    <source>
        <dbReference type="Pfam" id="PF01225"/>
    </source>
</evidence>
<comment type="function">
    <text evidence="12">Catalyzes the addition of an amino acid to the nucleotide precursor UDP-N-acetylmuramoyl-L-alanyl-D-glutamate (UMAG) in the biosynthesis of bacterial cell-wall peptidoglycan.</text>
</comment>
<evidence type="ECO:0000256" key="5">
    <source>
        <dbReference type="ARBA" id="ARBA00022618"/>
    </source>
</evidence>
<dbReference type="InterPro" id="IPR005761">
    <property type="entry name" value="UDP-N-AcMur-Glu-dNH2Pim_ligase"/>
</dbReference>
<dbReference type="AlphaFoldDB" id="A0A084H155"/>
<proteinExistence type="inferred from homology"/>
<evidence type="ECO:0000256" key="8">
    <source>
        <dbReference type="ARBA" id="ARBA00022960"/>
    </source>
</evidence>
<dbReference type="PANTHER" id="PTHR23135:SF4">
    <property type="entry name" value="UDP-N-ACETYLMURAMOYL-L-ALANYL-D-GLUTAMATE--2,6-DIAMINOPIMELATE LIGASE MURE HOMOLOG, CHLOROPLASTIC"/>
    <property type="match status" value="1"/>
</dbReference>
<dbReference type="Pfam" id="PF01225">
    <property type="entry name" value="Mur_ligase"/>
    <property type="match status" value="1"/>
</dbReference>
<dbReference type="InterPro" id="IPR004101">
    <property type="entry name" value="Mur_ligase_C"/>
</dbReference>
<dbReference type="GO" id="GO:0008360">
    <property type="term" value="P:regulation of cell shape"/>
    <property type="evidence" value="ECO:0007669"/>
    <property type="project" value="UniProtKB-KW"/>
</dbReference>
<accession>A0A084H155</accession>
<dbReference type="Pfam" id="PF08245">
    <property type="entry name" value="Mur_ligase_M"/>
    <property type="match status" value="1"/>
</dbReference>
<keyword evidence="18" id="KW-1185">Reference proteome</keyword>
<comment type="PTM">
    <text evidence="12">Carboxylation is probably crucial for Mg(2+) binding and, consequently, for the gamma-phosphate positioning of ATP.</text>
</comment>
<evidence type="ECO:0000256" key="6">
    <source>
        <dbReference type="ARBA" id="ARBA00022741"/>
    </source>
</evidence>
<gene>
    <name evidence="12" type="primary">murE</name>
    <name evidence="17" type="ORF">GS18_0206865</name>
</gene>
<evidence type="ECO:0000256" key="10">
    <source>
        <dbReference type="ARBA" id="ARBA00023306"/>
    </source>
</evidence>
<comment type="similarity">
    <text evidence="2 12">Belongs to the MurCDEF family. MurE subfamily.</text>
</comment>
<comment type="cofactor">
    <cofactor evidence="12">
        <name>Mg(2+)</name>
        <dbReference type="ChEBI" id="CHEBI:18420"/>
    </cofactor>
</comment>
<dbReference type="GO" id="GO:0005737">
    <property type="term" value="C:cytoplasm"/>
    <property type="evidence" value="ECO:0007669"/>
    <property type="project" value="UniProtKB-SubCell"/>
</dbReference>
<dbReference type="SUPFAM" id="SSF53623">
    <property type="entry name" value="MurD-like peptide ligases, catalytic domain"/>
    <property type="match status" value="1"/>
</dbReference>
<dbReference type="STRING" id="246786.GS18_0206865"/>
<keyword evidence="11 12" id="KW-0961">Cell wall biogenesis/degradation</keyword>
<dbReference type="GO" id="GO:0051301">
    <property type="term" value="P:cell division"/>
    <property type="evidence" value="ECO:0007669"/>
    <property type="project" value="UniProtKB-KW"/>
</dbReference>
<dbReference type="InterPro" id="IPR036615">
    <property type="entry name" value="Mur_ligase_C_dom_sf"/>
</dbReference>
<keyword evidence="5 12" id="KW-0132">Cell division</keyword>
<dbReference type="EC" id="6.3.2.-" evidence="12"/>
<evidence type="ECO:0000256" key="2">
    <source>
        <dbReference type="ARBA" id="ARBA00005898"/>
    </source>
</evidence>
<evidence type="ECO:0000256" key="7">
    <source>
        <dbReference type="ARBA" id="ARBA00022840"/>
    </source>
</evidence>
<dbReference type="InterPro" id="IPR035911">
    <property type="entry name" value="MurE/MurF_N"/>
</dbReference>
<dbReference type="InterPro" id="IPR013221">
    <property type="entry name" value="Mur_ligase_cen"/>
</dbReference>
<reference evidence="17 18" key="1">
    <citation type="journal article" date="2005" name="Int. J. Syst. Evol. Microbiol.">
        <title>Bacillus cibi sp. nov., isolated from jeotgal, a traditional Korean fermented seafood.</title>
        <authorList>
            <person name="Yoon J.H."/>
            <person name="Lee C.H."/>
            <person name="Oh T.K."/>
        </authorList>
    </citation>
    <scope>NUCLEOTIDE SEQUENCE [LARGE SCALE GENOMIC DNA]</scope>
    <source>
        <strain evidence="17 18">DSM 16189</strain>
    </source>
</reference>
<feature type="binding site" evidence="12">
    <location>
        <position position="189"/>
    </location>
    <ligand>
        <name>UDP-N-acetyl-alpha-D-muramoyl-L-alanyl-D-glutamate</name>
        <dbReference type="ChEBI" id="CHEBI:83900"/>
    </ligand>
</feature>
<dbReference type="UniPathway" id="UPA00219"/>
<evidence type="ECO:0000256" key="13">
    <source>
        <dbReference type="RuleBase" id="RU004135"/>
    </source>
</evidence>
<feature type="binding site" evidence="12">
    <location>
        <position position="195"/>
    </location>
    <ligand>
        <name>UDP-N-acetyl-alpha-D-muramoyl-L-alanyl-D-glutamate</name>
        <dbReference type="ChEBI" id="CHEBI:83900"/>
    </ligand>
</feature>
<dbReference type="PROSITE" id="PS01011">
    <property type="entry name" value="FOLYLPOLYGLU_SYNT_1"/>
    <property type="match status" value="1"/>
</dbReference>
<dbReference type="GO" id="GO:0009252">
    <property type="term" value="P:peptidoglycan biosynthetic process"/>
    <property type="evidence" value="ECO:0007669"/>
    <property type="project" value="UniProtKB-UniRule"/>
</dbReference>
<keyword evidence="4 12" id="KW-0436">Ligase</keyword>
<feature type="domain" description="Mur ligase C-terminal" evidence="15">
    <location>
        <begin position="340"/>
        <end position="466"/>
    </location>
</feature>
<dbReference type="InterPro" id="IPR018109">
    <property type="entry name" value="Folylpolyglutamate_synth_CS"/>
</dbReference>
<dbReference type="Proteomes" id="UP000028549">
    <property type="component" value="Unassembled WGS sequence"/>
</dbReference>
<evidence type="ECO:0000256" key="1">
    <source>
        <dbReference type="ARBA" id="ARBA00004752"/>
    </source>
</evidence>
<evidence type="ECO:0000256" key="9">
    <source>
        <dbReference type="ARBA" id="ARBA00022984"/>
    </source>
</evidence>